<reference evidence="14" key="1">
    <citation type="submission" date="2018-05" db="EMBL/GenBank/DDBJ databases">
        <authorList>
            <person name="Lanie J.A."/>
            <person name="Ng W.-L."/>
            <person name="Kazmierczak K.M."/>
            <person name="Andrzejewski T.M."/>
            <person name="Davidsen T.M."/>
            <person name="Wayne K.J."/>
            <person name="Tettelin H."/>
            <person name="Glass J.I."/>
            <person name="Rusch D."/>
            <person name="Podicherti R."/>
            <person name="Tsui H.-C.T."/>
            <person name="Winkler M.E."/>
        </authorList>
    </citation>
    <scope>NUCLEOTIDE SEQUENCE</scope>
</reference>
<protein>
    <recommendedName>
        <fullName evidence="3">Flagellar biosynthetic protein FlhB</fullName>
    </recommendedName>
</protein>
<dbReference type="PANTHER" id="PTHR30531:SF12">
    <property type="entry name" value="FLAGELLAR BIOSYNTHETIC PROTEIN FLHB"/>
    <property type="match status" value="1"/>
</dbReference>
<feature type="transmembrane region" description="Helical" evidence="13">
    <location>
        <begin position="31"/>
        <end position="50"/>
    </location>
</feature>
<dbReference type="SUPFAM" id="SSF160544">
    <property type="entry name" value="EscU C-terminal domain-like"/>
    <property type="match status" value="1"/>
</dbReference>
<keyword evidence="10 13" id="KW-0472">Membrane</keyword>
<sequence length="365" mass="40986">MPTQDKHSRTEAPTPKKREQEREKGNVARSMDVNSVVVLITGILVIKYMGKDLLNGILQFMTEIYTSLVTTDLTTESVIQYSRNGILHFLGVLSPILVVIMIMGLASNFGQVGFMYSKKAIIPKFSKISPLKGVKRIFSAKSIVELVKGILKIAIIAIIAYNVIKNHVNEYYSISILTPSAILSFIAGVLFELSIKIAIVLIFLAAADYAWQKHDYEKNIKMTKQEVKEEQRQTRGNPEVKSRIKMLQRQLSRTRMMSAVPDATVVVTNPTHIAVALRYVPNEPSDAPRVIAKGQRKTAERIKLLAKEHNVPVIEDRPLAQTLFQTLEIGMEIPPIFYQAVAEILAKVYKMQQKNPYLTNTLAHG</sequence>
<keyword evidence="6 13" id="KW-0812">Transmembrane</keyword>
<evidence type="ECO:0000256" key="13">
    <source>
        <dbReference type="SAM" id="Phobius"/>
    </source>
</evidence>
<comment type="subcellular location">
    <subcellularLocation>
        <location evidence="1">Cell membrane</location>
        <topology evidence="1">Multi-pass membrane protein</topology>
    </subcellularLocation>
</comment>
<feature type="transmembrane region" description="Helical" evidence="13">
    <location>
        <begin position="146"/>
        <end position="164"/>
    </location>
</feature>
<dbReference type="InterPro" id="IPR029025">
    <property type="entry name" value="T3SS_substrate_exporter_C"/>
</dbReference>
<feature type="transmembrane region" description="Helical" evidence="13">
    <location>
        <begin position="184"/>
        <end position="211"/>
    </location>
</feature>
<dbReference type="NCBIfam" id="TIGR00328">
    <property type="entry name" value="flhB"/>
    <property type="match status" value="1"/>
</dbReference>
<evidence type="ECO:0000256" key="1">
    <source>
        <dbReference type="ARBA" id="ARBA00004651"/>
    </source>
</evidence>
<dbReference type="AlphaFoldDB" id="A0A381ZG70"/>
<dbReference type="PRINTS" id="PR00950">
    <property type="entry name" value="TYPE3IMSPROT"/>
</dbReference>
<name>A0A381ZG70_9ZZZZ</name>
<evidence type="ECO:0000256" key="5">
    <source>
        <dbReference type="ARBA" id="ARBA00022475"/>
    </source>
</evidence>
<keyword evidence="7" id="KW-1005">Bacterial flagellum biogenesis</keyword>
<evidence type="ECO:0000256" key="2">
    <source>
        <dbReference type="ARBA" id="ARBA00010690"/>
    </source>
</evidence>
<evidence type="ECO:0000256" key="3">
    <source>
        <dbReference type="ARBA" id="ARBA00021622"/>
    </source>
</evidence>
<keyword evidence="9 13" id="KW-1133">Transmembrane helix</keyword>
<evidence type="ECO:0000313" key="14">
    <source>
        <dbReference type="EMBL" id="SVA87737.1"/>
    </source>
</evidence>
<dbReference type="InterPro" id="IPR006136">
    <property type="entry name" value="FlhB"/>
</dbReference>
<gene>
    <name evidence="14" type="ORF">METZ01_LOCUS140591</name>
</gene>
<dbReference type="Gene3D" id="6.10.250.2080">
    <property type="match status" value="1"/>
</dbReference>
<evidence type="ECO:0000256" key="4">
    <source>
        <dbReference type="ARBA" id="ARBA00022448"/>
    </source>
</evidence>
<keyword evidence="5" id="KW-1003">Cell membrane</keyword>
<evidence type="ECO:0000256" key="10">
    <source>
        <dbReference type="ARBA" id="ARBA00023136"/>
    </source>
</evidence>
<feature type="region of interest" description="Disordered" evidence="12">
    <location>
        <begin position="1"/>
        <end position="26"/>
    </location>
</feature>
<dbReference type="GO" id="GO:0009306">
    <property type="term" value="P:protein secretion"/>
    <property type="evidence" value="ECO:0007669"/>
    <property type="project" value="InterPro"/>
</dbReference>
<evidence type="ECO:0000256" key="6">
    <source>
        <dbReference type="ARBA" id="ARBA00022692"/>
    </source>
</evidence>
<accession>A0A381ZG70</accession>
<evidence type="ECO:0000256" key="7">
    <source>
        <dbReference type="ARBA" id="ARBA00022795"/>
    </source>
</evidence>
<evidence type="ECO:0000256" key="12">
    <source>
        <dbReference type="SAM" id="MobiDB-lite"/>
    </source>
</evidence>
<keyword evidence="4" id="KW-0813">Transport</keyword>
<dbReference type="PANTHER" id="PTHR30531">
    <property type="entry name" value="FLAGELLAR BIOSYNTHETIC PROTEIN FLHB"/>
    <property type="match status" value="1"/>
</dbReference>
<evidence type="ECO:0000256" key="9">
    <source>
        <dbReference type="ARBA" id="ARBA00022989"/>
    </source>
</evidence>
<dbReference type="GO" id="GO:0005886">
    <property type="term" value="C:plasma membrane"/>
    <property type="evidence" value="ECO:0007669"/>
    <property type="project" value="UniProtKB-SubCell"/>
</dbReference>
<dbReference type="GO" id="GO:0044780">
    <property type="term" value="P:bacterial-type flagellum assembly"/>
    <property type="evidence" value="ECO:0007669"/>
    <property type="project" value="InterPro"/>
</dbReference>
<evidence type="ECO:0000256" key="11">
    <source>
        <dbReference type="ARBA" id="ARBA00023225"/>
    </source>
</evidence>
<dbReference type="Gene3D" id="3.40.1690.10">
    <property type="entry name" value="secretion proteins EscU"/>
    <property type="match status" value="1"/>
</dbReference>
<keyword evidence="11" id="KW-1006">Bacterial flagellum protein export</keyword>
<dbReference type="EMBL" id="UINC01021034">
    <property type="protein sequence ID" value="SVA87737.1"/>
    <property type="molecule type" value="Genomic_DNA"/>
</dbReference>
<dbReference type="Pfam" id="PF01312">
    <property type="entry name" value="Bac_export_2"/>
    <property type="match status" value="1"/>
</dbReference>
<comment type="similarity">
    <text evidence="2">Belongs to the type III secretion exporter family.</text>
</comment>
<organism evidence="14">
    <name type="scientific">marine metagenome</name>
    <dbReference type="NCBI Taxonomy" id="408172"/>
    <lineage>
        <taxon>unclassified sequences</taxon>
        <taxon>metagenomes</taxon>
        <taxon>ecological metagenomes</taxon>
    </lineage>
</organism>
<keyword evidence="8" id="KW-0653">Protein transport</keyword>
<feature type="transmembrane region" description="Helical" evidence="13">
    <location>
        <begin position="86"/>
        <end position="109"/>
    </location>
</feature>
<evidence type="ECO:0000256" key="8">
    <source>
        <dbReference type="ARBA" id="ARBA00022927"/>
    </source>
</evidence>
<proteinExistence type="inferred from homology"/>
<dbReference type="InterPro" id="IPR006135">
    <property type="entry name" value="T3SS_substrate_exporter"/>
</dbReference>